<dbReference type="AlphaFoldDB" id="A0AAV6RLK9"/>
<organism evidence="3 4">
    <name type="scientific">Solea senegalensis</name>
    <name type="common">Senegalese sole</name>
    <dbReference type="NCBI Taxonomy" id="28829"/>
    <lineage>
        <taxon>Eukaryota</taxon>
        <taxon>Metazoa</taxon>
        <taxon>Chordata</taxon>
        <taxon>Craniata</taxon>
        <taxon>Vertebrata</taxon>
        <taxon>Euteleostomi</taxon>
        <taxon>Actinopterygii</taxon>
        <taxon>Neopterygii</taxon>
        <taxon>Teleostei</taxon>
        <taxon>Neoteleostei</taxon>
        <taxon>Acanthomorphata</taxon>
        <taxon>Carangaria</taxon>
        <taxon>Pleuronectiformes</taxon>
        <taxon>Pleuronectoidei</taxon>
        <taxon>Soleidae</taxon>
        <taxon>Solea</taxon>
    </lineage>
</organism>
<dbReference type="InterPro" id="IPR006578">
    <property type="entry name" value="MADF-dom"/>
</dbReference>
<dbReference type="InterPro" id="IPR039353">
    <property type="entry name" value="TF_Adf1"/>
</dbReference>
<feature type="compositionally biased region" description="Basic and acidic residues" evidence="1">
    <location>
        <begin position="180"/>
        <end position="195"/>
    </location>
</feature>
<dbReference type="PANTHER" id="PTHR12243">
    <property type="entry name" value="MADF DOMAIN TRANSCRIPTION FACTOR"/>
    <property type="match status" value="1"/>
</dbReference>
<name>A0AAV6RLK9_SOLSE</name>
<evidence type="ECO:0000256" key="1">
    <source>
        <dbReference type="SAM" id="MobiDB-lite"/>
    </source>
</evidence>
<feature type="region of interest" description="Disordered" evidence="1">
    <location>
        <begin position="124"/>
        <end position="222"/>
    </location>
</feature>
<dbReference type="SMART" id="SM00595">
    <property type="entry name" value="MADF"/>
    <property type="match status" value="1"/>
</dbReference>
<keyword evidence="4" id="KW-1185">Reference proteome</keyword>
<protein>
    <recommendedName>
        <fullName evidence="2">MADF domain-containing protein</fullName>
    </recommendedName>
</protein>
<dbReference type="Proteomes" id="UP000693946">
    <property type="component" value="Linkage Group LG19"/>
</dbReference>
<feature type="compositionally biased region" description="Low complexity" evidence="1">
    <location>
        <begin position="164"/>
        <end position="179"/>
    </location>
</feature>
<reference evidence="3 4" key="1">
    <citation type="journal article" date="2021" name="Sci. Rep.">
        <title>Chromosome anchoring in Senegalese sole (Solea senegalensis) reveals sex-associated markers and genome rearrangements in flatfish.</title>
        <authorList>
            <person name="Guerrero-Cozar I."/>
            <person name="Gomez-Garrido J."/>
            <person name="Berbel C."/>
            <person name="Martinez-Blanch J.F."/>
            <person name="Alioto T."/>
            <person name="Claros M.G."/>
            <person name="Gagnaire P.A."/>
            <person name="Manchado M."/>
        </authorList>
    </citation>
    <scope>NUCLEOTIDE SEQUENCE [LARGE SCALE GENOMIC DNA]</scope>
    <source>
        <strain evidence="3">Sse05_10M</strain>
    </source>
</reference>
<dbReference type="Pfam" id="PF10545">
    <property type="entry name" value="MADF_DNA_bdg"/>
    <property type="match status" value="1"/>
</dbReference>
<evidence type="ECO:0000313" key="4">
    <source>
        <dbReference type="Proteomes" id="UP000693946"/>
    </source>
</evidence>
<feature type="domain" description="MADF" evidence="2">
    <location>
        <begin position="21"/>
        <end position="109"/>
    </location>
</feature>
<dbReference type="PROSITE" id="PS51029">
    <property type="entry name" value="MADF"/>
    <property type="match status" value="1"/>
</dbReference>
<accession>A0AAV6RLK9</accession>
<gene>
    <name evidence="3" type="ORF">JOB18_025998</name>
</gene>
<sequence length="294" mass="33258">MMGRVKPGAERIPQDSMDQEQLISEVEKYPIFYNPAHPYYKDNVKKEKTWITIATVLGADADLCRNRWRTLRDTYVRNRKKRLSFASAGGAQKEWRYTDSMSFLNPHIYQRSSKRNLRALLNEEEGSLTPLSHCGSEEEEEEEKEEKEEKEPCGSSSAMLECRPLSASPVSSKSEPVSPGERDRPRSRSPRERRSAAPTETLANPGRSRPQPADGITILQAPPKPESAVDECYYFSLSIAPLLLKMDHTTRQQTKVAIMNTIISMENGTAGQTRPNTTTSKLAHTQLPRPALFY</sequence>
<dbReference type="EMBL" id="JAGKHQ010000011">
    <property type="protein sequence ID" value="KAG7505215.1"/>
    <property type="molecule type" value="Genomic_DNA"/>
</dbReference>
<dbReference type="PANTHER" id="PTHR12243:SF67">
    <property type="entry name" value="COREPRESSOR OF PANGOLIN, ISOFORM A-RELATED"/>
    <property type="match status" value="1"/>
</dbReference>
<proteinExistence type="predicted"/>
<feature type="compositionally biased region" description="Acidic residues" evidence="1">
    <location>
        <begin position="137"/>
        <end position="146"/>
    </location>
</feature>
<comment type="caution">
    <text evidence="3">The sequence shown here is derived from an EMBL/GenBank/DDBJ whole genome shotgun (WGS) entry which is preliminary data.</text>
</comment>
<evidence type="ECO:0000313" key="3">
    <source>
        <dbReference type="EMBL" id="KAG7505215.1"/>
    </source>
</evidence>
<evidence type="ECO:0000259" key="2">
    <source>
        <dbReference type="PROSITE" id="PS51029"/>
    </source>
</evidence>